<dbReference type="Gene3D" id="1.10.489.10">
    <property type="entry name" value="Chloroperoxidase-like"/>
    <property type="match status" value="1"/>
</dbReference>
<gene>
    <name evidence="10" type="ORF">RAG0_11239</name>
</gene>
<evidence type="ECO:0000256" key="4">
    <source>
        <dbReference type="ARBA" id="ARBA00022723"/>
    </source>
</evidence>
<dbReference type="SUPFAM" id="SSF47571">
    <property type="entry name" value="Cloroperoxidase"/>
    <property type="match status" value="1"/>
</dbReference>
<evidence type="ECO:0000256" key="1">
    <source>
        <dbReference type="ARBA" id="ARBA00001970"/>
    </source>
</evidence>
<keyword evidence="8" id="KW-0732">Signal</keyword>
<dbReference type="GO" id="GO:0046872">
    <property type="term" value="F:metal ion binding"/>
    <property type="evidence" value="ECO:0007669"/>
    <property type="project" value="UniProtKB-KW"/>
</dbReference>
<dbReference type="PANTHER" id="PTHR33577">
    <property type="entry name" value="STERIGMATOCYSTIN BIOSYNTHESIS PEROXIDASE STCC-RELATED"/>
    <property type="match status" value="1"/>
</dbReference>
<evidence type="ECO:0000256" key="3">
    <source>
        <dbReference type="ARBA" id="ARBA00022617"/>
    </source>
</evidence>
<evidence type="ECO:0000256" key="7">
    <source>
        <dbReference type="ARBA" id="ARBA00025795"/>
    </source>
</evidence>
<organism evidence="10 11">
    <name type="scientific">Rhynchosporium agropyri</name>
    <dbReference type="NCBI Taxonomy" id="914238"/>
    <lineage>
        <taxon>Eukaryota</taxon>
        <taxon>Fungi</taxon>
        <taxon>Dikarya</taxon>
        <taxon>Ascomycota</taxon>
        <taxon>Pezizomycotina</taxon>
        <taxon>Leotiomycetes</taxon>
        <taxon>Helotiales</taxon>
        <taxon>Ploettnerulaceae</taxon>
        <taxon>Rhynchosporium</taxon>
    </lineage>
</organism>
<evidence type="ECO:0000313" key="11">
    <source>
        <dbReference type="Proteomes" id="UP000178912"/>
    </source>
</evidence>
<dbReference type="PROSITE" id="PS51405">
    <property type="entry name" value="HEME_HALOPEROXIDASE"/>
    <property type="match status" value="1"/>
</dbReference>
<sequence>MFTFSLTLFSLLSLASSQSFTQWIPAGPNDLRSPCPGLNSLANHGFIPHNGKGLTIPVLIKGLKDGLNVGADFSTAVGNAGLLSVPNNLLAQSFTLKDIRKHNFPIEHDASLSRADFNLNNGDNWMFNQSIFDTVLQYYDGMTETSIPVASAAKYNRVRTEQARDKKFTYTPQQYVLSYGETALYLSTMGNPVTGVAPVEYVKVLFEEERLPYNEGWRPTASETNLVTLGAMILQLIAANKEALPEGLEITTNTLKFAFGGYNPITGLLDHIL</sequence>
<reference evidence="11" key="1">
    <citation type="submission" date="2016-03" db="EMBL/GenBank/DDBJ databases">
        <authorList>
            <person name="Guldener U."/>
        </authorList>
    </citation>
    <scope>NUCLEOTIDE SEQUENCE [LARGE SCALE GENOMIC DNA]</scope>
    <source>
        <strain evidence="11">04CH-RAC-A.6.1</strain>
    </source>
</reference>
<protein>
    <submittedName>
        <fullName evidence="10">Related to chloroperoxidase</fullName>
    </submittedName>
</protein>
<dbReference type="InterPro" id="IPR000028">
    <property type="entry name" value="Chloroperoxidase"/>
</dbReference>
<evidence type="ECO:0000259" key="9">
    <source>
        <dbReference type="PROSITE" id="PS51405"/>
    </source>
</evidence>
<keyword evidence="4" id="KW-0479">Metal-binding</keyword>
<keyword evidence="6" id="KW-0408">Iron</keyword>
<feature type="chain" id="PRO_5009446642" evidence="8">
    <location>
        <begin position="18"/>
        <end position="273"/>
    </location>
</feature>
<dbReference type="PANTHER" id="PTHR33577:SF9">
    <property type="entry name" value="PEROXIDASE STCC"/>
    <property type="match status" value="1"/>
</dbReference>
<evidence type="ECO:0000256" key="8">
    <source>
        <dbReference type="SAM" id="SignalP"/>
    </source>
</evidence>
<keyword evidence="11" id="KW-1185">Reference proteome</keyword>
<evidence type="ECO:0000256" key="6">
    <source>
        <dbReference type="ARBA" id="ARBA00023004"/>
    </source>
</evidence>
<dbReference type="OrthoDB" id="407298at2759"/>
<comment type="cofactor">
    <cofactor evidence="1">
        <name>heme b</name>
        <dbReference type="ChEBI" id="CHEBI:60344"/>
    </cofactor>
</comment>
<keyword evidence="2 10" id="KW-0575">Peroxidase</keyword>
<dbReference type="Pfam" id="PF01328">
    <property type="entry name" value="Peroxidase_2"/>
    <property type="match status" value="1"/>
</dbReference>
<feature type="signal peptide" evidence="8">
    <location>
        <begin position="1"/>
        <end position="17"/>
    </location>
</feature>
<evidence type="ECO:0000256" key="5">
    <source>
        <dbReference type="ARBA" id="ARBA00023002"/>
    </source>
</evidence>
<evidence type="ECO:0000256" key="2">
    <source>
        <dbReference type="ARBA" id="ARBA00022559"/>
    </source>
</evidence>
<dbReference type="EMBL" id="FJUX01000072">
    <property type="protein sequence ID" value="CZT05006.1"/>
    <property type="molecule type" value="Genomic_DNA"/>
</dbReference>
<name>A0A1E1L399_9HELO</name>
<dbReference type="GO" id="GO:0004601">
    <property type="term" value="F:peroxidase activity"/>
    <property type="evidence" value="ECO:0007669"/>
    <property type="project" value="UniProtKB-KW"/>
</dbReference>
<proteinExistence type="inferred from homology"/>
<dbReference type="InterPro" id="IPR036851">
    <property type="entry name" value="Chloroperoxidase-like_sf"/>
</dbReference>
<keyword evidence="3" id="KW-0349">Heme</keyword>
<feature type="domain" description="Heme haloperoxidase family profile" evidence="9">
    <location>
        <begin position="19"/>
        <end position="231"/>
    </location>
</feature>
<evidence type="ECO:0000313" key="10">
    <source>
        <dbReference type="EMBL" id="CZT05006.1"/>
    </source>
</evidence>
<dbReference type="AlphaFoldDB" id="A0A1E1L399"/>
<accession>A0A1E1L399</accession>
<keyword evidence="5" id="KW-0560">Oxidoreductase</keyword>
<dbReference type="Proteomes" id="UP000178912">
    <property type="component" value="Unassembled WGS sequence"/>
</dbReference>
<comment type="similarity">
    <text evidence="7">Belongs to the chloroperoxidase family.</text>
</comment>